<evidence type="ECO:0000256" key="2">
    <source>
        <dbReference type="SAM" id="Phobius"/>
    </source>
</evidence>
<keyword evidence="2" id="KW-0472">Membrane</keyword>
<keyword evidence="5" id="KW-1185">Reference proteome</keyword>
<name>A0ABV5V055_9MICO</name>
<comment type="caution">
    <text evidence="4">The sequence shown here is derived from an EMBL/GenBank/DDBJ whole genome shotgun (WGS) entry which is preliminary data.</text>
</comment>
<dbReference type="PANTHER" id="PTHR21248:SF22">
    <property type="entry name" value="PHOSPHOLIPASE D"/>
    <property type="match status" value="1"/>
</dbReference>
<proteinExistence type="predicted"/>
<dbReference type="RefSeq" id="WP_141337831.1">
    <property type="nucleotide sequence ID" value="NZ_JBHMAX010000007.1"/>
</dbReference>
<protein>
    <submittedName>
        <fullName evidence="4">Phosphatidylserine/phosphatidylglycerophosphate/ cardiolipin synthase family protein</fullName>
    </submittedName>
</protein>
<feature type="domain" description="PLD phosphodiesterase" evidence="3">
    <location>
        <begin position="167"/>
        <end position="194"/>
    </location>
</feature>
<evidence type="ECO:0000256" key="1">
    <source>
        <dbReference type="SAM" id="MobiDB-lite"/>
    </source>
</evidence>
<dbReference type="CDD" id="cd09112">
    <property type="entry name" value="PLDc_CLS_2"/>
    <property type="match status" value="1"/>
</dbReference>
<accession>A0ABV5V055</accession>
<dbReference type="InterPro" id="IPR001736">
    <property type="entry name" value="PLipase_D/transphosphatidylase"/>
</dbReference>
<dbReference type="InterPro" id="IPR025202">
    <property type="entry name" value="PLD-like_dom"/>
</dbReference>
<feature type="transmembrane region" description="Helical" evidence="2">
    <location>
        <begin position="20"/>
        <end position="41"/>
    </location>
</feature>
<evidence type="ECO:0000259" key="3">
    <source>
        <dbReference type="PROSITE" id="PS50035"/>
    </source>
</evidence>
<gene>
    <name evidence="4" type="ORF">ACFFN0_03895</name>
</gene>
<dbReference type="Pfam" id="PF13091">
    <property type="entry name" value="PLDc_2"/>
    <property type="match status" value="2"/>
</dbReference>
<dbReference type="SUPFAM" id="SSF56024">
    <property type="entry name" value="Phospholipase D/nuclease"/>
    <property type="match status" value="2"/>
</dbReference>
<reference evidence="4 5" key="1">
    <citation type="submission" date="2024-09" db="EMBL/GenBank/DDBJ databases">
        <authorList>
            <person name="Sun Q."/>
            <person name="Mori K."/>
        </authorList>
    </citation>
    <scope>NUCLEOTIDE SEQUENCE [LARGE SCALE GENOMIC DNA]</scope>
    <source>
        <strain evidence="4 5">JCM 12763</strain>
    </source>
</reference>
<dbReference type="PROSITE" id="PS50035">
    <property type="entry name" value="PLD"/>
    <property type="match status" value="2"/>
</dbReference>
<feature type="region of interest" description="Disordered" evidence="1">
    <location>
        <begin position="46"/>
        <end position="67"/>
    </location>
</feature>
<sequence length="422" mass="47965">MDRVLDPEFRALLRRGRRVAVRAVGWALTAQFGLAAGVVAADELRKRRSPRSEHQAPADNPRHTTVGQDEITTYTYGEVLYEDMLAAIDEAQHFVYLASYIWKGDQVGQRFKDAVVRAAGRGVLVCVVYDGFANLVVPSAFKKFPRGVHVLGFPVIRSGIPLVDVRRTGRDHRKILVVDGTVGFVGGYNIGSLYATEWRDTHLRVRGPGVWELQNSFVDFWNRHHRRGLPDLPDSGSGHWNPSVRAARNEPSRLIYPVRALYLEAMDRAQHRVWITQGYFIPDKEILEGLLAAARRGVDVRVILPEWSNHVLADVVARSYWATLLEGGVHLHLYRNVMVHAKTATVDGEWATVGTANIDRLSLRGNYEINMEIVDPAQAGRMEEIFRRDLEACRELTLEEWQERPRYYHLLEQALRPLEPLL</sequence>
<dbReference type="EMBL" id="JBHMAX010000007">
    <property type="protein sequence ID" value="MFB9731184.1"/>
    <property type="molecule type" value="Genomic_DNA"/>
</dbReference>
<keyword evidence="2" id="KW-1133">Transmembrane helix</keyword>
<feature type="compositionally biased region" description="Basic and acidic residues" evidence="1">
    <location>
        <begin position="46"/>
        <end position="62"/>
    </location>
</feature>
<keyword evidence="2" id="KW-0812">Transmembrane</keyword>
<dbReference type="CDD" id="cd09110">
    <property type="entry name" value="PLDc_CLS_1"/>
    <property type="match status" value="1"/>
</dbReference>
<dbReference type="Proteomes" id="UP001589613">
    <property type="component" value="Unassembled WGS sequence"/>
</dbReference>
<organism evidence="4 5">
    <name type="scientific">Ornithinimicrobium kibberense</name>
    <dbReference type="NCBI Taxonomy" id="282060"/>
    <lineage>
        <taxon>Bacteria</taxon>
        <taxon>Bacillati</taxon>
        <taxon>Actinomycetota</taxon>
        <taxon>Actinomycetes</taxon>
        <taxon>Micrococcales</taxon>
        <taxon>Ornithinimicrobiaceae</taxon>
        <taxon>Ornithinimicrobium</taxon>
    </lineage>
</organism>
<dbReference type="SMART" id="SM00155">
    <property type="entry name" value="PLDc"/>
    <property type="match status" value="2"/>
</dbReference>
<dbReference type="Gene3D" id="3.30.870.10">
    <property type="entry name" value="Endonuclease Chain A"/>
    <property type="match status" value="2"/>
</dbReference>
<evidence type="ECO:0000313" key="5">
    <source>
        <dbReference type="Proteomes" id="UP001589613"/>
    </source>
</evidence>
<feature type="domain" description="PLD phosphodiesterase" evidence="3">
    <location>
        <begin position="335"/>
        <end position="362"/>
    </location>
</feature>
<evidence type="ECO:0000313" key="4">
    <source>
        <dbReference type="EMBL" id="MFB9731184.1"/>
    </source>
</evidence>
<dbReference type="PANTHER" id="PTHR21248">
    <property type="entry name" value="CARDIOLIPIN SYNTHASE"/>
    <property type="match status" value="1"/>
</dbReference>